<dbReference type="AlphaFoldDB" id="A0A445JMB9"/>
<protein>
    <submittedName>
        <fullName evidence="4">Disease resistance RPP13-like protein 4</fullName>
    </submittedName>
</protein>
<proteinExistence type="predicted"/>
<reference evidence="4 5" key="1">
    <citation type="submission" date="2018-09" db="EMBL/GenBank/DDBJ databases">
        <title>A high-quality reference genome of wild soybean provides a powerful tool to mine soybean genomes.</title>
        <authorList>
            <person name="Xie M."/>
            <person name="Chung C.Y.L."/>
            <person name="Li M.-W."/>
            <person name="Wong F.-L."/>
            <person name="Chan T.-F."/>
            <person name="Lam H.-M."/>
        </authorList>
    </citation>
    <scope>NUCLEOTIDE SEQUENCE [LARGE SCALE GENOMIC DNA]</scope>
    <source>
        <strain evidence="5">cv. W05</strain>
        <tissue evidence="4">Hypocotyl of etiolated seedlings</tissue>
    </source>
</reference>
<dbReference type="InterPro" id="IPR032675">
    <property type="entry name" value="LRR_dom_sf"/>
</dbReference>
<dbReference type="Pfam" id="PF23598">
    <property type="entry name" value="LRR_14"/>
    <property type="match status" value="1"/>
</dbReference>
<keyword evidence="2" id="KW-0732">Signal</keyword>
<accession>A0A445JMB9</accession>
<dbReference type="InterPro" id="IPR055414">
    <property type="entry name" value="LRR_R13L4/SHOC2-like"/>
</dbReference>
<organism evidence="4 5">
    <name type="scientific">Glycine soja</name>
    <name type="common">Wild soybean</name>
    <dbReference type="NCBI Taxonomy" id="3848"/>
    <lineage>
        <taxon>Eukaryota</taxon>
        <taxon>Viridiplantae</taxon>
        <taxon>Streptophyta</taxon>
        <taxon>Embryophyta</taxon>
        <taxon>Tracheophyta</taxon>
        <taxon>Spermatophyta</taxon>
        <taxon>Magnoliopsida</taxon>
        <taxon>eudicotyledons</taxon>
        <taxon>Gunneridae</taxon>
        <taxon>Pentapetalae</taxon>
        <taxon>rosids</taxon>
        <taxon>fabids</taxon>
        <taxon>Fabales</taxon>
        <taxon>Fabaceae</taxon>
        <taxon>Papilionoideae</taxon>
        <taxon>50 kb inversion clade</taxon>
        <taxon>NPAAA clade</taxon>
        <taxon>indigoferoid/millettioid clade</taxon>
        <taxon>Phaseoleae</taxon>
        <taxon>Glycine</taxon>
        <taxon>Glycine subgen. Soja</taxon>
    </lineage>
</organism>
<dbReference type="PROSITE" id="PS51257">
    <property type="entry name" value="PROKAR_LIPOPROTEIN"/>
    <property type="match status" value="1"/>
</dbReference>
<sequence length="461" mass="52842">MEFNSKVAASCCLIWTIISSCSSCCLISSHHVTPLPSSTTPQLHQEEDLEMIKDYYNNLDNIDKRIFSSLLQFPENAVFKRREIALWFSQYGDYRWNSVWVDSILKSKVIVPHGNGKSPIASKFKINPLLRHKSLSPLFQNQEVPFCGYYSQIKTSSSSRGSDIGYLNFGPGWMAKMKYLQVLQLGRFMQDSPKHHIEVDSEEFLKELSGHEDLLCLSLRGISRIFELPPSIVKIESLEILDLKACHNLETLPSDISSLQSLWYLNLSECYLLDRMPKGIENLTRLKVLKGFVLGSSSKTPCRISDIAANLKRLVRLSIRIGSGAVIQEGEFESLKKLSELEHLKISWGVFDTRYIDIQISVPSSLKKLHLEGFPGQNIPEWLKPSKLPQELELRELHITGGKLKSLDHGENNDWVVEMVYLKYLKDLDVDLEHLQKLFPSLRYVEIKQILNQPYLEWSIN</sequence>
<dbReference type="EMBL" id="QZWG01000008">
    <property type="protein sequence ID" value="RZB99612.1"/>
    <property type="molecule type" value="Genomic_DNA"/>
</dbReference>
<dbReference type="PANTHER" id="PTHR47186">
    <property type="entry name" value="LEUCINE-RICH REPEAT-CONTAINING PROTEIN 57"/>
    <property type="match status" value="1"/>
</dbReference>
<evidence type="ECO:0000256" key="1">
    <source>
        <dbReference type="ARBA" id="ARBA00022737"/>
    </source>
</evidence>
<dbReference type="Proteomes" id="UP000289340">
    <property type="component" value="Chromosome 8"/>
</dbReference>
<keyword evidence="1" id="KW-0677">Repeat</keyword>
<feature type="chain" id="PRO_5019163038" evidence="2">
    <location>
        <begin position="24"/>
        <end position="461"/>
    </location>
</feature>
<dbReference type="SUPFAM" id="SSF52058">
    <property type="entry name" value="L domain-like"/>
    <property type="match status" value="1"/>
</dbReference>
<dbReference type="Gene3D" id="3.80.10.10">
    <property type="entry name" value="Ribonuclease Inhibitor"/>
    <property type="match status" value="1"/>
</dbReference>
<gene>
    <name evidence="4" type="ORF">D0Y65_022152</name>
</gene>
<keyword evidence="5" id="KW-1185">Reference proteome</keyword>
<evidence type="ECO:0000313" key="4">
    <source>
        <dbReference type="EMBL" id="RZB99612.1"/>
    </source>
</evidence>
<comment type="caution">
    <text evidence="4">The sequence shown here is derived from an EMBL/GenBank/DDBJ whole genome shotgun (WGS) entry which is preliminary data.</text>
</comment>
<evidence type="ECO:0000259" key="3">
    <source>
        <dbReference type="Pfam" id="PF23598"/>
    </source>
</evidence>
<dbReference type="PANTHER" id="PTHR47186:SF45">
    <property type="entry name" value="DISEASE RESISTANCE RPP13-LIKE PROTEIN 1"/>
    <property type="match status" value="1"/>
</dbReference>
<feature type="domain" description="Disease resistance R13L4/SHOC-2-like LRR" evidence="3">
    <location>
        <begin position="176"/>
        <end position="399"/>
    </location>
</feature>
<evidence type="ECO:0000256" key="2">
    <source>
        <dbReference type="SAM" id="SignalP"/>
    </source>
</evidence>
<name>A0A445JMB9_GLYSO</name>
<evidence type="ECO:0000313" key="5">
    <source>
        <dbReference type="Proteomes" id="UP000289340"/>
    </source>
</evidence>
<feature type="signal peptide" evidence="2">
    <location>
        <begin position="1"/>
        <end position="23"/>
    </location>
</feature>